<dbReference type="EMBL" id="LAZR01058733">
    <property type="protein sequence ID" value="KKK69267.1"/>
    <property type="molecule type" value="Genomic_DNA"/>
</dbReference>
<accession>A0A0F8XJE2</accession>
<organism evidence="1">
    <name type="scientific">marine sediment metagenome</name>
    <dbReference type="NCBI Taxonomy" id="412755"/>
    <lineage>
        <taxon>unclassified sequences</taxon>
        <taxon>metagenomes</taxon>
        <taxon>ecological metagenomes</taxon>
    </lineage>
</organism>
<dbReference type="AlphaFoldDB" id="A0A0F8XJE2"/>
<sequence length="130" mass="14772">METKDSFDFWSKHLDQNIRWEHPNLGIIKGTLRGLSKLAGYVTDSKGQSRWVPFRSLSLEPYFIPQGPIYWSKHFGQKLFGTNYDGLTTTGVLMTLSPTEAKLSTPNGKNNNWVPLHTLRLDPADESCCQ</sequence>
<reference evidence="1" key="1">
    <citation type="journal article" date="2015" name="Nature">
        <title>Complex archaea that bridge the gap between prokaryotes and eukaryotes.</title>
        <authorList>
            <person name="Spang A."/>
            <person name="Saw J.H."/>
            <person name="Jorgensen S.L."/>
            <person name="Zaremba-Niedzwiedzka K."/>
            <person name="Martijn J."/>
            <person name="Lind A.E."/>
            <person name="van Eijk R."/>
            <person name="Schleper C."/>
            <person name="Guy L."/>
            <person name="Ettema T.J."/>
        </authorList>
    </citation>
    <scope>NUCLEOTIDE SEQUENCE</scope>
</reference>
<proteinExistence type="predicted"/>
<comment type="caution">
    <text evidence="1">The sequence shown here is derived from an EMBL/GenBank/DDBJ whole genome shotgun (WGS) entry which is preliminary data.</text>
</comment>
<gene>
    <name evidence="1" type="ORF">LCGC14_2935780</name>
</gene>
<protein>
    <submittedName>
        <fullName evidence="1">Uncharacterized protein</fullName>
    </submittedName>
</protein>
<evidence type="ECO:0000313" key="1">
    <source>
        <dbReference type="EMBL" id="KKK69267.1"/>
    </source>
</evidence>
<name>A0A0F8XJE2_9ZZZZ</name>